<keyword evidence="5 16" id="KW-0963">Cytoplasm</keyword>
<comment type="similarity">
    <text evidence="2 16">Belongs to the DNA polymerase type-Y family.</text>
</comment>
<dbReference type="Pfam" id="PF11799">
    <property type="entry name" value="IMS_C"/>
    <property type="match status" value="1"/>
</dbReference>
<dbReference type="SUPFAM" id="SSF100879">
    <property type="entry name" value="Lesion bypass DNA polymerase (Y-family), little finger domain"/>
    <property type="match status" value="1"/>
</dbReference>
<gene>
    <name evidence="16" type="primary">dinB</name>
    <name evidence="18" type="ORF">SAMN05660909_01473</name>
</gene>
<dbReference type="GO" id="GO:0005829">
    <property type="term" value="C:cytosol"/>
    <property type="evidence" value="ECO:0007669"/>
    <property type="project" value="TreeGrafter"/>
</dbReference>
<dbReference type="FunFam" id="3.40.1170.60:FF:000001">
    <property type="entry name" value="DNA polymerase IV"/>
    <property type="match status" value="1"/>
</dbReference>
<dbReference type="InterPro" id="IPR043128">
    <property type="entry name" value="Rev_trsase/Diguanyl_cyclase"/>
</dbReference>
<dbReference type="InterPro" id="IPR022880">
    <property type="entry name" value="DNApol_IV"/>
</dbReference>
<comment type="cofactor">
    <cofactor evidence="16">
        <name>Mg(2+)</name>
        <dbReference type="ChEBI" id="CHEBI:18420"/>
    </cofactor>
    <text evidence="16">Binds 2 magnesium ions per subunit.</text>
</comment>
<comment type="catalytic activity">
    <reaction evidence="15 16">
        <text>DNA(n) + a 2'-deoxyribonucleoside 5'-triphosphate = DNA(n+1) + diphosphate</text>
        <dbReference type="Rhea" id="RHEA:22508"/>
        <dbReference type="Rhea" id="RHEA-COMP:17339"/>
        <dbReference type="Rhea" id="RHEA-COMP:17340"/>
        <dbReference type="ChEBI" id="CHEBI:33019"/>
        <dbReference type="ChEBI" id="CHEBI:61560"/>
        <dbReference type="ChEBI" id="CHEBI:173112"/>
        <dbReference type="EC" id="2.7.7.7"/>
    </reaction>
</comment>
<dbReference type="AlphaFoldDB" id="A0A1H4A4H3"/>
<dbReference type="Gene3D" id="3.40.1170.60">
    <property type="match status" value="1"/>
</dbReference>
<feature type="site" description="Substrate discrimination" evidence="16">
    <location>
        <position position="60"/>
    </location>
</feature>
<proteinExistence type="inferred from homology"/>
<organism evidence="18 19">
    <name type="scientific">Chitinophaga terrae</name>
    <name type="common">ex Kim and Jung 2007</name>
    <dbReference type="NCBI Taxonomy" id="408074"/>
    <lineage>
        <taxon>Bacteria</taxon>
        <taxon>Pseudomonadati</taxon>
        <taxon>Bacteroidota</taxon>
        <taxon>Chitinophagia</taxon>
        <taxon>Chitinophagales</taxon>
        <taxon>Chitinophagaceae</taxon>
        <taxon>Chitinophaga</taxon>
    </lineage>
</organism>
<keyword evidence="6 16" id="KW-0808">Transferase</keyword>
<dbReference type="HAMAP" id="MF_01113">
    <property type="entry name" value="DNApol_IV"/>
    <property type="match status" value="1"/>
</dbReference>
<evidence type="ECO:0000256" key="9">
    <source>
        <dbReference type="ARBA" id="ARBA00022723"/>
    </source>
</evidence>
<accession>A0A1H4A4H3</accession>
<comment type="function">
    <text evidence="16">Poorly processive, error-prone DNA polymerase involved in untargeted mutagenesis. Copies undamaged DNA at stalled replication forks, which arise in vivo from mismatched or misaligned primer ends. These misaligned primers can be extended by PolIV. Exhibits no 3'-5' exonuclease (proofreading) activity. May be involved in translesional synthesis, in conjunction with the beta clamp from PolIII.</text>
</comment>
<dbReference type="Gene3D" id="3.30.70.270">
    <property type="match status" value="1"/>
</dbReference>
<dbReference type="GO" id="GO:0009432">
    <property type="term" value="P:SOS response"/>
    <property type="evidence" value="ECO:0007669"/>
    <property type="project" value="TreeGrafter"/>
</dbReference>
<keyword evidence="10 16" id="KW-0227">DNA damage</keyword>
<evidence type="ECO:0000256" key="3">
    <source>
        <dbReference type="ARBA" id="ARBA00011245"/>
    </source>
</evidence>
<dbReference type="GO" id="GO:0006261">
    <property type="term" value="P:DNA-templated DNA replication"/>
    <property type="evidence" value="ECO:0007669"/>
    <property type="project" value="UniProtKB-UniRule"/>
</dbReference>
<dbReference type="Gene3D" id="1.10.150.20">
    <property type="entry name" value="5' to 3' exonuclease, C-terminal subdomain"/>
    <property type="match status" value="1"/>
</dbReference>
<evidence type="ECO:0000256" key="15">
    <source>
        <dbReference type="ARBA" id="ARBA00049244"/>
    </source>
</evidence>
<sequence>MIPAGRPVANNYPPLLPGPPSVSLFTGVNYSWPVLFIFNSVIMIALQQRTIAHFDLDCFFVSVECLNDDSLRGKPLLIGGSSDRAVVSACSYEARKYGIHSAMPMKTALRLCPHAIVRSGDMERYSEKSREVTAVIADQAPLYEKSSIDEFYLDISGMDKFFGSLKWTTELRKKIMKESGLPISFGLASNKLVSKVATDEAKPNGQLEIHFGEEKSFLAPLPVEKIPMVGRETGAQLRRRGVETVKTLSEVPISLLEAWMGKNGIALWKKANGIDESPVVPYYEQKSISTENTFPADTIDMALLHAELVRMTEKIAFELRQQNKLTGCVILKIRYSDFQTVTKQMTIPYTCSDHILLEKVKDLFNKLYDRRLLVRLIGVRFSHLVQGNYQINLFDDSQEMIALYQAIDQIKNRFGWQYLMKGTNVLPPEKKK</sequence>
<dbReference type="SUPFAM" id="SSF56672">
    <property type="entry name" value="DNA/RNA polymerases"/>
    <property type="match status" value="1"/>
</dbReference>
<evidence type="ECO:0000259" key="17">
    <source>
        <dbReference type="PROSITE" id="PS50173"/>
    </source>
</evidence>
<evidence type="ECO:0000256" key="5">
    <source>
        <dbReference type="ARBA" id="ARBA00022490"/>
    </source>
</evidence>
<comment type="subcellular location">
    <subcellularLocation>
        <location evidence="1 16">Cytoplasm</location>
    </subcellularLocation>
</comment>
<evidence type="ECO:0000256" key="14">
    <source>
        <dbReference type="ARBA" id="ARBA00023204"/>
    </source>
</evidence>
<dbReference type="PANTHER" id="PTHR11076:SF33">
    <property type="entry name" value="DNA POLYMERASE KAPPA"/>
    <property type="match status" value="1"/>
</dbReference>
<feature type="binding site" evidence="16">
    <location>
        <position position="149"/>
    </location>
    <ligand>
        <name>Mg(2+)</name>
        <dbReference type="ChEBI" id="CHEBI:18420"/>
    </ligand>
</feature>
<dbReference type="Pfam" id="PF21999">
    <property type="entry name" value="IMS_HHH_1"/>
    <property type="match status" value="1"/>
</dbReference>
<evidence type="ECO:0000256" key="13">
    <source>
        <dbReference type="ARBA" id="ARBA00023125"/>
    </source>
</evidence>
<dbReference type="GO" id="GO:0000287">
    <property type="term" value="F:magnesium ion binding"/>
    <property type="evidence" value="ECO:0007669"/>
    <property type="project" value="UniProtKB-UniRule"/>
</dbReference>
<dbReference type="Proteomes" id="UP000199656">
    <property type="component" value="Unassembled WGS sequence"/>
</dbReference>
<evidence type="ECO:0000256" key="12">
    <source>
        <dbReference type="ARBA" id="ARBA00022932"/>
    </source>
</evidence>
<evidence type="ECO:0000256" key="11">
    <source>
        <dbReference type="ARBA" id="ARBA00022842"/>
    </source>
</evidence>
<evidence type="ECO:0000256" key="16">
    <source>
        <dbReference type="HAMAP-Rule" id="MF_01113"/>
    </source>
</evidence>
<dbReference type="GO" id="GO:0042276">
    <property type="term" value="P:error-prone translesion synthesis"/>
    <property type="evidence" value="ECO:0007669"/>
    <property type="project" value="TreeGrafter"/>
</dbReference>
<dbReference type="InterPro" id="IPR043502">
    <property type="entry name" value="DNA/RNA_pol_sf"/>
</dbReference>
<dbReference type="InterPro" id="IPR053848">
    <property type="entry name" value="IMS_HHH_1"/>
</dbReference>
<feature type="active site" evidence="16">
    <location>
        <position position="150"/>
    </location>
</feature>
<dbReference type="PANTHER" id="PTHR11076">
    <property type="entry name" value="DNA REPAIR POLYMERASE UMUC / TRANSFERASE FAMILY MEMBER"/>
    <property type="match status" value="1"/>
</dbReference>
<feature type="binding site" evidence="16">
    <location>
        <position position="55"/>
    </location>
    <ligand>
        <name>Mg(2+)</name>
        <dbReference type="ChEBI" id="CHEBI:18420"/>
    </ligand>
</feature>
<dbReference type="STRING" id="408074.SAMN05660909_01473"/>
<dbReference type="InterPro" id="IPR036775">
    <property type="entry name" value="DNA_pol_Y-fam_lit_finger_sf"/>
</dbReference>
<keyword evidence="19" id="KW-1185">Reference proteome</keyword>
<evidence type="ECO:0000313" key="18">
    <source>
        <dbReference type="EMBL" id="SEA30875.1"/>
    </source>
</evidence>
<dbReference type="CDD" id="cd03586">
    <property type="entry name" value="PolY_Pol_IV_kappa"/>
    <property type="match status" value="1"/>
</dbReference>
<dbReference type="InterPro" id="IPR017961">
    <property type="entry name" value="DNA_pol_Y-fam_little_finger"/>
</dbReference>
<keyword evidence="7 16" id="KW-0548">Nucleotidyltransferase</keyword>
<dbReference type="Pfam" id="PF00817">
    <property type="entry name" value="IMS"/>
    <property type="match status" value="1"/>
</dbReference>
<dbReference type="FunFam" id="3.30.1490.100:FF:000004">
    <property type="entry name" value="DNA polymerase IV"/>
    <property type="match status" value="1"/>
</dbReference>
<keyword evidence="11 16" id="KW-0460">Magnesium</keyword>
<evidence type="ECO:0000256" key="7">
    <source>
        <dbReference type="ARBA" id="ARBA00022695"/>
    </source>
</evidence>
<dbReference type="EC" id="2.7.7.7" evidence="16"/>
<evidence type="ECO:0000313" key="19">
    <source>
        <dbReference type="Proteomes" id="UP000199656"/>
    </source>
</evidence>
<dbReference type="NCBIfam" id="NF002677">
    <property type="entry name" value="PRK02406.1"/>
    <property type="match status" value="1"/>
</dbReference>
<keyword evidence="13 16" id="KW-0238">DNA-binding</keyword>
<name>A0A1H4A4H3_9BACT</name>
<dbReference type="EMBL" id="FNRL01000005">
    <property type="protein sequence ID" value="SEA30875.1"/>
    <property type="molecule type" value="Genomic_DNA"/>
</dbReference>
<dbReference type="PROSITE" id="PS50173">
    <property type="entry name" value="UMUC"/>
    <property type="match status" value="1"/>
</dbReference>
<dbReference type="InterPro" id="IPR001126">
    <property type="entry name" value="UmuC"/>
</dbReference>
<dbReference type="Gene3D" id="3.30.1490.100">
    <property type="entry name" value="DNA polymerase, Y-family, little finger domain"/>
    <property type="match status" value="1"/>
</dbReference>
<evidence type="ECO:0000256" key="6">
    <source>
        <dbReference type="ARBA" id="ARBA00022679"/>
    </source>
</evidence>
<feature type="domain" description="UmuC" evidence="17">
    <location>
        <begin position="51"/>
        <end position="230"/>
    </location>
</feature>
<keyword evidence="8 16" id="KW-0235">DNA replication</keyword>
<evidence type="ECO:0000256" key="2">
    <source>
        <dbReference type="ARBA" id="ARBA00010945"/>
    </source>
</evidence>
<reference evidence="19" key="1">
    <citation type="submission" date="2016-10" db="EMBL/GenBank/DDBJ databases">
        <authorList>
            <person name="Varghese N."/>
            <person name="Submissions S."/>
        </authorList>
    </citation>
    <scope>NUCLEOTIDE SEQUENCE [LARGE SCALE GENOMIC DNA]</scope>
    <source>
        <strain evidence="19">DSM 23920</strain>
    </source>
</reference>
<keyword evidence="4 16" id="KW-0515">Mutator protein</keyword>
<keyword evidence="14 16" id="KW-0234">DNA repair</keyword>
<evidence type="ECO:0000256" key="1">
    <source>
        <dbReference type="ARBA" id="ARBA00004496"/>
    </source>
</evidence>
<dbReference type="GO" id="GO:0003887">
    <property type="term" value="F:DNA-directed DNA polymerase activity"/>
    <property type="evidence" value="ECO:0007669"/>
    <property type="project" value="UniProtKB-UniRule"/>
</dbReference>
<comment type="subunit">
    <text evidence="3 16">Monomer.</text>
</comment>
<dbReference type="InterPro" id="IPR050116">
    <property type="entry name" value="DNA_polymerase-Y"/>
</dbReference>
<dbReference type="GO" id="GO:0003684">
    <property type="term" value="F:damaged DNA binding"/>
    <property type="evidence" value="ECO:0007669"/>
    <property type="project" value="InterPro"/>
</dbReference>
<evidence type="ECO:0000256" key="10">
    <source>
        <dbReference type="ARBA" id="ARBA00022763"/>
    </source>
</evidence>
<keyword evidence="9 16" id="KW-0479">Metal-binding</keyword>
<keyword evidence="12 16" id="KW-0239">DNA-directed DNA polymerase</keyword>
<evidence type="ECO:0000256" key="8">
    <source>
        <dbReference type="ARBA" id="ARBA00022705"/>
    </source>
</evidence>
<dbReference type="GO" id="GO:0006281">
    <property type="term" value="P:DNA repair"/>
    <property type="evidence" value="ECO:0007669"/>
    <property type="project" value="UniProtKB-UniRule"/>
</dbReference>
<evidence type="ECO:0000256" key="4">
    <source>
        <dbReference type="ARBA" id="ARBA00022457"/>
    </source>
</evidence>
<protein>
    <recommendedName>
        <fullName evidence="16">DNA polymerase IV</fullName>
        <shortName evidence="16">Pol IV</shortName>
        <ecNumber evidence="16">2.7.7.7</ecNumber>
    </recommendedName>
</protein>